<organism evidence="1 2">
    <name type="scientific">Guyparkeria halophila</name>
    <dbReference type="NCBI Taxonomy" id="47960"/>
    <lineage>
        <taxon>Bacteria</taxon>
        <taxon>Pseudomonadati</taxon>
        <taxon>Pseudomonadota</taxon>
        <taxon>Gammaproteobacteria</taxon>
        <taxon>Chromatiales</taxon>
        <taxon>Thioalkalibacteraceae</taxon>
        <taxon>Guyparkeria</taxon>
    </lineage>
</organism>
<dbReference type="Proteomes" id="UP000427716">
    <property type="component" value="Chromosome"/>
</dbReference>
<keyword evidence="2" id="KW-1185">Reference proteome</keyword>
<gene>
    <name evidence="1" type="ORF">GM160_11720</name>
</gene>
<accession>A0A6I6D1D8</accession>
<evidence type="ECO:0000313" key="1">
    <source>
        <dbReference type="EMBL" id="QGT79490.1"/>
    </source>
</evidence>
<dbReference type="AlphaFoldDB" id="A0A6I6D1D8"/>
<sequence>MIRWEEAPTAVERWRKMTSTKRKVEVILTETALTNEGFAQWLSIELDKYEQLATRRAKLAHGFFGIITDRHNEFAWRTGGSAAQRMAKGLSMPTFKPEPIPKTWKYTPQDFRDLAQECADAAELIGELIKMLPMYHAFSKPL</sequence>
<name>A0A6I6D1D8_9GAMM</name>
<protein>
    <submittedName>
        <fullName evidence="1">Uncharacterized protein</fullName>
    </submittedName>
</protein>
<dbReference type="KEGG" id="ghl:GM160_11720"/>
<reference evidence="1 2" key="1">
    <citation type="submission" date="2019-11" db="EMBL/GenBank/DDBJ databases">
        <authorList>
            <person name="Zhang J."/>
            <person name="Sun C."/>
        </authorList>
    </citation>
    <scope>NUCLEOTIDE SEQUENCE [LARGE SCALE GENOMIC DNA]</scope>
    <source>
        <strain evidence="2">sp2</strain>
    </source>
</reference>
<proteinExistence type="predicted"/>
<dbReference type="RefSeq" id="WP_136867395.1">
    <property type="nucleotide sequence ID" value="NZ_CP046415.1"/>
</dbReference>
<evidence type="ECO:0000313" key="2">
    <source>
        <dbReference type="Proteomes" id="UP000427716"/>
    </source>
</evidence>
<dbReference type="EMBL" id="CP046415">
    <property type="protein sequence ID" value="QGT79490.1"/>
    <property type="molecule type" value="Genomic_DNA"/>
</dbReference>